<feature type="transmembrane region" description="Helical" evidence="2">
    <location>
        <begin position="36"/>
        <end position="59"/>
    </location>
</feature>
<dbReference type="AlphaFoldDB" id="A0A7S0RKG9"/>
<sequence length="672" mass="76380">MHNPIEPKTYTKELNPARPPDDLVEKQTGGHEISNLFSIPAALLLLMALLIMTASGAFFNGLVTSEITKNSAPLPVELVIAEDASRVESEELESTSVVDLNSTSVDNVMDSSFADNSTSPQLGPVQDSIESKQSDIERPTIRCKEFWANNGNRCRLTRVRGAWVATNEDWESFGNGSRPARMESSWVSGSFEDNQTIKQPFCLPPRPSSCSIVKSARCQPNLFPGPKQRGLTLSHNIFKLGAAFKKLQKYRYPKTQQQKNWARSFVFGEAPEYEKHGIEHVPEEFDQFYASKLEELRSFVHSKGQSLRICLIWKGARPQHTTENGKKYRMHNEVYNSFIEGARKLGLNLVVIDERPRGSDRYNNNATVMGWQLLFEKLRCDLPALWSLDGSVVEALRRDNGHFLLLETPYCAPRVPSVVNSYVRLMAQEGYMSFGFDGLKGRSVFWRGMPDTRWKEQFEGKLEVTPWQAHEDGHFLLVDQFHHDRSLVPINRNWRTKDMAKSKDGHLFFNDNGVDLHLDWIVSQVRKYDKRNRTIFFKAHPKTVMEYKGKYKVPAGVDKDVTAWTGPEAFKGCFCAITISSNAAVEAVMHGIPVISTDPGSMVWDVSGRLTERDINDPPRPDRQQWLNDLSYAQWRLEEMYTGEPLKQLLLLEGAVMPQKRESDTLRSGDVV</sequence>
<accession>A0A7S0RKG9</accession>
<evidence type="ECO:0000313" key="3">
    <source>
        <dbReference type="EMBL" id="CAD8680174.1"/>
    </source>
</evidence>
<feature type="region of interest" description="Disordered" evidence="1">
    <location>
        <begin position="1"/>
        <end position="21"/>
    </location>
</feature>
<dbReference type="EMBL" id="HBFA01029544">
    <property type="protein sequence ID" value="CAD8680174.1"/>
    <property type="molecule type" value="Transcribed_RNA"/>
</dbReference>
<protein>
    <submittedName>
        <fullName evidence="3">Uncharacterized protein</fullName>
    </submittedName>
</protein>
<keyword evidence="2" id="KW-0812">Transmembrane</keyword>
<organism evidence="3">
    <name type="scientific">Pyramimonas obovata</name>
    <dbReference type="NCBI Taxonomy" id="1411642"/>
    <lineage>
        <taxon>Eukaryota</taxon>
        <taxon>Viridiplantae</taxon>
        <taxon>Chlorophyta</taxon>
        <taxon>Pyramimonadophyceae</taxon>
        <taxon>Pyramimonadales</taxon>
        <taxon>Pyramimonadaceae</taxon>
        <taxon>Pyramimonas</taxon>
        <taxon>Pyramimonas incertae sedis</taxon>
    </lineage>
</organism>
<gene>
    <name evidence="3" type="ORF">POBO1169_LOCUS14906</name>
</gene>
<keyword evidence="2" id="KW-0472">Membrane</keyword>
<keyword evidence="2" id="KW-1133">Transmembrane helix</keyword>
<reference evidence="3" key="1">
    <citation type="submission" date="2021-01" db="EMBL/GenBank/DDBJ databases">
        <authorList>
            <person name="Corre E."/>
            <person name="Pelletier E."/>
            <person name="Niang G."/>
            <person name="Scheremetjew M."/>
            <person name="Finn R."/>
            <person name="Kale V."/>
            <person name="Holt S."/>
            <person name="Cochrane G."/>
            <person name="Meng A."/>
            <person name="Brown T."/>
            <person name="Cohen L."/>
        </authorList>
    </citation>
    <scope>NUCLEOTIDE SEQUENCE</scope>
    <source>
        <strain evidence="3">CCMP722</strain>
    </source>
</reference>
<evidence type="ECO:0000256" key="1">
    <source>
        <dbReference type="SAM" id="MobiDB-lite"/>
    </source>
</evidence>
<feature type="region of interest" description="Disordered" evidence="1">
    <location>
        <begin position="115"/>
        <end position="134"/>
    </location>
</feature>
<proteinExistence type="predicted"/>
<evidence type="ECO:0000256" key="2">
    <source>
        <dbReference type="SAM" id="Phobius"/>
    </source>
</evidence>
<name>A0A7S0RKG9_9CHLO</name>